<evidence type="ECO:0000256" key="1">
    <source>
        <dbReference type="SAM" id="MobiDB-lite"/>
    </source>
</evidence>
<gene>
    <name evidence="2" type="ORF">PAXRUDRAFT_20947</name>
</gene>
<dbReference type="Proteomes" id="UP000054538">
    <property type="component" value="Unassembled WGS sequence"/>
</dbReference>
<dbReference type="HOGENOM" id="CLU_2961513_0_0_1"/>
<feature type="compositionally biased region" description="Polar residues" evidence="1">
    <location>
        <begin position="49"/>
        <end position="59"/>
    </location>
</feature>
<keyword evidence="3" id="KW-1185">Reference proteome</keyword>
<reference evidence="3" key="2">
    <citation type="submission" date="2015-01" db="EMBL/GenBank/DDBJ databases">
        <title>Evolutionary Origins and Diversification of the Mycorrhizal Mutualists.</title>
        <authorList>
            <consortium name="DOE Joint Genome Institute"/>
            <consortium name="Mycorrhizal Genomics Consortium"/>
            <person name="Kohler A."/>
            <person name="Kuo A."/>
            <person name="Nagy L.G."/>
            <person name="Floudas D."/>
            <person name="Copeland A."/>
            <person name="Barry K.W."/>
            <person name="Cichocki N."/>
            <person name="Veneault-Fourrey C."/>
            <person name="LaButti K."/>
            <person name="Lindquist E.A."/>
            <person name="Lipzen A."/>
            <person name="Lundell T."/>
            <person name="Morin E."/>
            <person name="Murat C."/>
            <person name="Riley R."/>
            <person name="Ohm R."/>
            <person name="Sun H."/>
            <person name="Tunlid A."/>
            <person name="Henrissat B."/>
            <person name="Grigoriev I.V."/>
            <person name="Hibbett D.S."/>
            <person name="Martin F."/>
        </authorList>
    </citation>
    <scope>NUCLEOTIDE SEQUENCE [LARGE SCALE GENOMIC DNA]</scope>
    <source>
        <strain evidence="3">Ve08.2h10</strain>
    </source>
</reference>
<dbReference type="EMBL" id="KN829838">
    <property type="protein sequence ID" value="KIK73357.1"/>
    <property type="molecule type" value="Genomic_DNA"/>
</dbReference>
<evidence type="ECO:0000313" key="3">
    <source>
        <dbReference type="Proteomes" id="UP000054538"/>
    </source>
</evidence>
<organism evidence="2 3">
    <name type="scientific">Paxillus rubicundulus Ve08.2h10</name>
    <dbReference type="NCBI Taxonomy" id="930991"/>
    <lineage>
        <taxon>Eukaryota</taxon>
        <taxon>Fungi</taxon>
        <taxon>Dikarya</taxon>
        <taxon>Basidiomycota</taxon>
        <taxon>Agaricomycotina</taxon>
        <taxon>Agaricomycetes</taxon>
        <taxon>Agaricomycetidae</taxon>
        <taxon>Boletales</taxon>
        <taxon>Paxilineae</taxon>
        <taxon>Paxillaceae</taxon>
        <taxon>Paxillus</taxon>
    </lineage>
</organism>
<sequence>MSIILPACSLGVWNNPDKTYWALALNLGSVLLKILSRSNPPHNRLSHSPRPSSVQARSL</sequence>
<proteinExistence type="predicted"/>
<dbReference type="AlphaFoldDB" id="A0A0D0BP90"/>
<feature type="region of interest" description="Disordered" evidence="1">
    <location>
        <begin position="39"/>
        <end position="59"/>
    </location>
</feature>
<accession>A0A0D0BP90</accession>
<name>A0A0D0BP90_9AGAM</name>
<evidence type="ECO:0000313" key="2">
    <source>
        <dbReference type="EMBL" id="KIK73357.1"/>
    </source>
</evidence>
<reference evidence="2 3" key="1">
    <citation type="submission" date="2014-04" db="EMBL/GenBank/DDBJ databases">
        <authorList>
            <consortium name="DOE Joint Genome Institute"/>
            <person name="Kuo A."/>
            <person name="Kohler A."/>
            <person name="Jargeat P."/>
            <person name="Nagy L.G."/>
            <person name="Floudas D."/>
            <person name="Copeland A."/>
            <person name="Barry K.W."/>
            <person name="Cichocki N."/>
            <person name="Veneault-Fourrey C."/>
            <person name="LaButti K."/>
            <person name="Lindquist E.A."/>
            <person name="Lipzen A."/>
            <person name="Lundell T."/>
            <person name="Morin E."/>
            <person name="Murat C."/>
            <person name="Sun H."/>
            <person name="Tunlid A."/>
            <person name="Henrissat B."/>
            <person name="Grigoriev I.V."/>
            <person name="Hibbett D.S."/>
            <person name="Martin F."/>
            <person name="Nordberg H.P."/>
            <person name="Cantor M.N."/>
            <person name="Hua S.X."/>
        </authorList>
    </citation>
    <scope>NUCLEOTIDE SEQUENCE [LARGE SCALE GENOMIC DNA]</scope>
    <source>
        <strain evidence="2 3">Ve08.2h10</strain>
    </source>
</reference>
<protein>
    <submittedName>
        <fullName evidence="2">Uncharacterized protein</fullName>
    </submittedName>
</protein>
<dbReference type="InParanoid" id="A0A0D0BP90"/>